<comment type="caution">
    <text evidence="2">The sequence shown here is derived from an EMBL/GenBank/DDBJ whole genome shotgun (WGS) entry which is preliminary data.</text>
</comment>
<gene>
    <name evidence="2" type="ORF">IAB90_00780</name>
</gene>
<name>A0A9D1DAI7_9FIRM</name>
<evidence type="ECO:0000313" key="2">
    <source>
        <dbReference type="EMBL" id="HIR38896.1"/>
    </source>
</evidence>
<reference evidence="2" key="2">
    <citation type="journal article" date="2021" name="PeerJ">
        <title>Extensive microbial diversity within the chicken gut microbiome revealed by metagenomics and culture.</title>
        <authorList>
            <person name="Gilroy R."/>
            <person name="Ravi A."/>
            <person name="Getino M."/>
            <person name="Pursley I."/>
            <person name="Horton D.L."/>
            <person name="Alikhan N.F."/>
            <person name="Baker D."/>
            <person name="Gharbi K."/>
            <person name="Hall N."/>
            <person name="Watson M."/>
            <person name="Adriaenssens E.M."/>
            <person name="Foster-Nyarko E."/>
            <person name="Jarju S."/>
            <person name="Secka A."/>
            <person name="Antonio M."/>
            <person name="Oren A."/>
            <person name="Chaudhuri R.R."/>
            <person name="La Ragione R."/>
            <person name="Hildebrand F."/>
            <person name="Pallen M.J."/>
        </authorList>
    </citation>
    <scope>NUCLEOTIDE SEQUENCE</scope>
    <source>
        <strain evidence="2">ChiW25-3613</strain>
    </source>
</reference>
<evidence type="ECO:0000259" key="1">
    <source>
        <dbReference type="Pfam" id="PF00085"/>
    </source>
</evidence>
<dbReference type="InterPro" id="IPR013766">
    <property type="entry name" value="Thioredoxin_domain"/>
</dbReference>
<accession>A0A9D1DAI7</accession>
<sequence>MTDKIDDRICLVEIGGEACAGCHALMPEAREAAKKFKIPFYYFDAGEAEELVTKWQVSAVPSLYIVADGAPFASCRGYQPQEILEIWIENKLQEHSNVK</sequence>
<proteinExistence type="predicted"/>
<dbReference type="CDD" id="cd02947">
    <property type="entry name" value="TRX_family"/>
    <property type="match status" value="1"/>
</dbReference>
<organism evidence="2 3">
    <name type="scientific">Candidatus Coproplasma stercoripullorum</name>
    <dbReference type="NCBI Taxonomy" id="2840751"/>
    <lineage>
        <taxon>Bacteria</taxon>
        <taxon>Bacillati</taxon>
        <taxon>Bacillota</taxon>
        <taxon>Clostridia</taxon>
        <taxon>Eubacteriales</taxon>
        <taxon>Candidatus Coproplasma</taxon>
    </lineage>
</organism>
<dbReference type="Gene3D" id="3.40.30.10">
    <property type="entry name" value="Glutaredoxin"/>
    <property type="match status" value="1"/>
</dbReference>
<dbReference type="EMBL" id="DVHB01000017">
    <property type="protein sequence ID" value="HIR38896.1"/>
    <property type="molecule type" value="Genomic_DNA"/>
</dbReference>
<feature type="domain" description="Thioredoxin" evidence="1">
    <location>
        <begin position="7"/>
        <end position="89"/>
    </location>
</feature>
<protein>
    <submittedName>
        <fullName evidence="2">Thioredoxin family protein</fullName>
    </submittedName>
</protein>
<dbReference type="Pfam" id="PF00085">
    <property type="entry name" value="Thioredoxin"/>
    <property type="match status" value="1"/>
</dbReference>
<dbReference type="SUPFAM" id="SSF52833">
    <property type="entry name" value="Thioredoxin-like"/>
    <property type="match status" value="1"/>
</dbReference>
<dbReference type="Proteomes" id="UP000824179">
    <property type="component" value="Unassembled WGS sequence"/>
</dbReference>
<evidence type="ECO:0000313" key="3">
    <source>
        <dbReference type="Proteomes" id="UP000824179"/>
    </source>
</evidence>
<dbReference type="AlphaFoldDB" id="A0A9D1DAI7"/>
<dbReference type="InterPro" id="IPR036249">
    <property type="entry name" value="Thioredoxin-like_sf"/>
</dbReference>
<reference evidence="2" key="1">
    <citation type="submission" date="2020-10" db="EMBL/GenBank/DDBJ databases">
        <authorList>
            <person name="Gilroy R."/>
        </authorList>
    </citation>
    <scope>NUCLEOTIDE SEQUENCE</scope>
    <source>
        <strain evidence="2">ChiW25-3613</strain>
    </source>
</reference>